<evidence type="ECO:0000313" key="5">
    <source>
        <dbReference type="EMBL" id="MBP2169372.1"/>
    </source>
</evidence>
<comment type="caution">
    <text evidence="5">The sequence shown here is derived from an EMBL/GenBank/DDBJ whole genome shotgun (WGS) entry which is preliminary data.</text>
</comment>
<dbReference type="CDD" id="cd06170">
    <property type="entry name" value="LuxR_C_like"/>
    <property type="match status" value="1"/>
</dbReference>
<proteinExistence type="predicted"/>
<dbReference type="InterPro" id="IPR005143">
    <property type="entry name" value="TF_LuxR_autoind-bd_dom"/>
</dbReference>
<dbReference type="Pfam" id="PF00196">
    <property type="entry name" value="GerE"/>
    <property type="match status" value="1"/>
</dbReference>
<dbReference type="Pfam" id="PF03472">
    <property type="entry name" value="Autoind_bind"/>
    <property type="match status" value="1"/>
</dbReference>
<evidence type="ECO:0000256" key="3">
    <source>
        <dbReference type="ARBA" id="ARBA00023163"/>
    </source>
</evidence>
<accession>A0ABS4PB41</accession>
<dbReference type="SUPFAM" id="SSF46894">
    <property type="entry name" value="C-terminal effector domain of the bipartite response regulators"/>
    <property type="match status" value="1"/>
</dbReference>
<evidence type="ECO:0000313" key="6">
    <source>
        <dbReference type="Proteomes" id="UP001195624"/>
    </source>
</evidence>
<dbReference type="InterPro" id="IPR036388">
    <property type="entry name" value="WH-like_DNA-bd_sf"/>
</dbReference>
<dbReference type="SUPFAM" id="SSF75516">
    <property type="entry name" value="Pheromone-binding domain of LuxR-like quorum-sensing transcription factors"/>
    <property type="match status" value="1"/>
</dbReference>
<dbReference type="InterPro" id="IPR000792">
    <property type="entry name" value="Tscrpt_reg_LuxR_C"/>
</dbReference>
<dbReference type="PRINTS" id="PR00038">
    <property type="entry name" value="HTHLUXR"/>
</dbReference>
<organism evidence="5 6">
    <name type="scientific">Winslowiella toletana</name>
    <dbReference type="NCBI Taxonomy" id="92490"/>
    <lineage>
        <taxon>Bacteria</taxon>
        <taxon>Pseudomonadati</taxon>
        <taxon>Pseudomonadota</taxon>
        <taxon>Gammaproteobacteria</taxon>
        <taxon>Enterobacterales</taxon>
        <taxon>Erwiniaceae</taxon>
        <taxon>Winslowiella</taxon>
    </lineage>
</organism>
<keyword evidence="6" id="KW-1185">Reference proteome</keyword>
<dbReference type="PANTHER" id="PTHR44688:SF16">
    <property type="entry name" value="DNA-BINDING TRANSCRIPTIONAL ACTIVATOR DEVR_DOSR"/>
    <property type="match status" value="1"/>
</dbReference>
<keyword evidence="1" id="KW-0805">Transcription regulation</keyword>
<reference evidence="6" key="2">
    <citation type="submission" date="2023-07" db="EMBL/GenBank/DDBJ databases">
        <title>Genome mining of underrepresented organisms for secondary metabolites.</title>
        <authorList>
            <person name="D'Agostino P.M."/>
        </authorList>
    </citation>
    <scope>NUCLEOTIDE SEQUENCE [LARGE SCALE GENOMIC DNA]</scope>
    <source>
        <strain evidence="6">WS4403</strain>
    </source>
</reference>
<gene>
    <name evidence="5" type="ORF">J2125_002564</name>
</gene>
<dbReference type="SMART" id="SM00421">
    <property type="entry name" value="HTH_LUXR"/>
    <property type="match status" value="1"/>
</dbReference>
<dbReference type="PANTHER" id="PTHR44688">
    <property type="entry name" value="DNA-BINDING TRANSCRIPTIONAL ACTIVATOR DEVR_DOSR"/>
    <property type="match status" value="1"/>
</dbReference>
<dbReference type="PROSITE" id="PS00622">
    <property type="entry name" value="HTH_LUXR_1"/>
    <property type="match status" value="1"/>
</dbReference>
<dbReference type="EMBL" id="JAGGMQ010000001">
    <property type="protein sequence ID" value="MBP2169372.1"/>
    <property type="molecule type" value="Genomic_DNA"/>
</dbReference>
<dbReference type="Gene3D" id="1.10.10.10">
    <property type="entry name" value="Winged helix-like DNA-binding domain superfamily/Winged helix DNA-binding domain"/>
    <property type="match status" value="1"/>
</dbReference>
<reference evidence="5 6" key="1">
    <citation type="submission" date="2021-03" db="EMBL/GenBank/DDBJ databases">
        <authorList>
            <person name="D'Agostino P."/>
            <person name="Huntemann M."/>
            <person name="Clum A."/>
            <person name="Spunde A."/>
            <person name="Palaniappan K."/>
            <person name="Ritter S."/>
            <person name="Mikhailova N."/>
            <person name="Chen I.-M."/>
            <person name="Stamatis D."/>
            <person name="Reddy T."/>
            <person name="O'Malley R."/>
            <person name="Daum C."/>
            <person name="Shapiro N."/>
            <person name="Ivanova N."/>
            <person name="Kyrpides N."/>
            <person name="Woyke T."/>
        </authorList>
    </citation>
    <scope>NUCLEOTIDE SEQUENCE [LARGE SCALE GENOMIC DNA]</scope>
    <source>
        <strain evidence="5 6">WS4403</strain>
    </source>
</reference>
<dbReference type="PROSITE" id="PS50043">
    <property type="entry name" value="HTH_LUXR_2"/>
    <property type="match status" value="1"/>
</dbReference>
<sequence length="234" mass="27208">MNSNFFRNDEINNKIKASLEKTLLQERKYKFGYFIINKRDLTDICIINNHSEWFDLYAEFSHQMIDPVVVRSLSRIEDFRWNKGITALSNKVMLQAKEYNINSGHTFILHDYKNNLVLLSIFNDMHIKKEPLLNKEKIFSLLVKTHQEILSLYENLEGNFKDSINITKRESEVLCLVSTGKTYKEVSMTTGIHVATVKFHMGNIVKKLGAVNARHAIKLASDLKLVIFPVEQKQ</sequence>
<evidence type="ECO:0000256" key="2">
    <source>
        <dbReference type="ARBA" id="ARBA00023125"/>
    </source>
</evidence>
<dbReference type="RefSeq" id="WP_017801627.1">
    <property type="nucleotide sequence ID" value="NZ_JAGGMQ010000001.1"/>
</dbReference>
<dbReference type="Proteomes" id="UP001195624">
    <property type="component" value="Unassembled WGS sequence"/>
</dbReference>
<keyword evidence="2" id="KW-0238">DNA-binding</keyword>
<dbReference type="InterPro" id="IPR036693">
    <property type="entry name" value="TF_LuxR_autoind-bd_dom_sf"/>
</dbReference>
<keyword evidence="3" id="KW-0804">Transcription</keyword>
<dbReference type="InterPro" id="IPR016032">
    <property type="entry name" value="Sig_transdc_resp-reg_C-effctor"/>
</dbReference>
<evidence type="ECO:0000259" key="4">
    <source>
        <dbReference type="PROSITE" id="PS50043"/>
    </source>
</evidence>
<dbReference type="Gene3D" id="3.30.450.80">
    <property type="entry name" value="Transcription factor LuxR-like, autoinducer-binding domain"/>
    <property type="match status" value="1"/>
</dbReference>
<protein>
    <submittedName>
        <fullName evidence="5">LuxR family quorum-sensing system transcriptional regulator ExpR</fullName>
    </submittedName>
</protein>
<name>A0ABS4PB41_9GAMM</name>
<evidence type="ECO:0000256" key="1">
    <source>
        <dbReference type="ARBA" id="ARBA00023015"/>
    </source>
</evidence>
<feature type="domain" description="HTH luxR-type" evidence="4">
    <location>
        <begin position="159"/>
        <end position="224"/>
    </location>
</feature>